<dbReference type="Proteomes" id="UP001214603">
    <property type="component" value="Chromosome 3"/>
</dbReference>
<evidence type="ECO:0000256" key="3">
    <source>
        <dbReference type="SAM" id="MobiDB-lite"/>
    </source>
</evidence>
<dbReference type="PANTHER" id="PTHR10241">
    <property type="entry name" value="LETHAL 2 GIANT LARVAE PROTEIN"/>
    <property type="match status" value="1"/>
</dbReference>
<evidence type="ECO:0000313" key="5">
    <source>
        <dbReference type="EMBL" id="WFD03098.1"/>
    </source>
</evidence>
<dbReference type="InterPro" id="IPR001680">
    <property type="entry name" value="WD40_rpt"/>
</dbReference>
<dbReference type="SMART" id="SM00320">
    <property type="entry name" value="WD40"/>
    <property type="match status" value="5"/>
</dbReference>
<sequence>MSWLRKVGKSKAGQPELAAPLAPLNARLGDWTGEYRDETRFAEGFLDQLTLPGQVSALAYEPGVGLLAVGTSAGTVHVYGAPPVRVVLTLRPALRVKHLAFKSDTYLLVCIDEKDNISIYDLSRQEPHAATVRSGVRRAPPTASGASASATQLADAPLRVGTYSARNTVLCLEISPSHSHMFLGLADGTVDTYDLERFAPAPYRIPNLWWNEEEAARRRQEPGAPSRLHVPLIIDVQTHPRDINLLLLCYEGGAVLYSIRDKAALLAFQLRLLPGAPGPQPDAPMEVIWSERACPATAIAWSPDGGQFAMGHENGCLSFWSIKDEDKPLQVRTLDELDVDRPTAPEELAQRPRSPIFKLAWSAFAGPGWYEAASAWAGGSASAGGASAGDAGNGAAPAPDAETGTQGTTLTVMGGTPVRQNAACLHVFHLPPPPPSALWTSNTPEAQHKARVAQQQSLVPRHRSVYHTTATVEDFVLLPRLSPHYGGTYDPYALLVLVGPDDSLPSLAAQATHRGLETYSFPPRAASPAYFRLHLPLPLTLAGRGTLLGARAYTVPLATYRRLVQDAGTPPRGAVHPEHAMGGFATPNIVGGTRAHAAGIARNGQPRLLVTWHVDGSVRVHDVSPHLLLLGTEDAGRGTVLEKPFPAPLPHLTVRVRDVVLHPSAIGAPALEPLQRFPMRLQIADVLPAWDAAELAVRLTTGHVLHLAYAPAALAGDTPGTPTDALHGLALHDTPSANSTPLPEFTPLEATANPRVAGFQPHAMLHLMPLAPTCSALSDAGLVAVASGGLLVVADAHAQEIVVRAGFGAEDYLSHQIGDREARIVAAEARGEIAALTFSVCRIAEDRMLAPRLIVVRTSGLATVWTFEQGGLGDWFGFRSAAVQLDVRGAVLHTAVLDPAGHAARCTADDVQRARIEQESPDGGYATSPHHFHVLLVVSTHAATVRDQVTGPCIALAEFPEPADGAQVVSRAHGRMLLAVSPSSITALTLPRLDTTHRIQRHVPPSRELVSAPPAVSIEAQGDFVELSDGQQLRLWTAFATQPHGELPTTCLYTPRTLPSAPGAGAGGYLASLGEWFGTSAASTLAPGAQLDAVIGGSRRAPLPKLPPRVSSVPEAPAEELVPVAPAPAKGAAAPAAGRGAAAPAEPPRESWLSSYQRSLTSLANGSARSQAQINMQLLHKRDEILTNLGEGMSDLERSAKDFLKQTRNSALKAAARDKFDKYMQ</sequence>
<accession>A0AAF0DYV0</accession>
<evidence type="ECO:0000256" key="2">
    <source>
        <dbReference type="ARBA" id="ARBA00022483"/>
    </source>
</evidence>
<dbReference type="SUPFAM" id="SSF50978">
    <property type="entry name" value="WD40 repeat-like"/>
    <property type="match status" value="1"/>
</dbReference>
<evidence type="ECO:0000313" key="6">
    <source>
        <dbReference type="Proteomes" id="UP001214603"/>
    </source>
</evidence>
<comment type="similarity">
    <text evidence="1">Belongs to the WD repeat L(2)GL family.</text>
</comment>
<dbReference type="Gene3D" id="2.130.10.10">
    <property type="entry name" value="YVTN repeat-like/Quinoprotein amine dehydrogenase"/>
    <property type="match status" value="1"/>
</dbReference>
<organism evidence="5 6">
    <name type="scientific">Malassezia obtusa</name>
    <dbReference type="NCBI Taxonomy" id="76774"/>
    <lineage>
        <taxon>Eukaryota</taxon>
        <taxon>Fungi</taxon>
        <taxon>Dikarya</taxon>
        <taxon>Basidiomycota</taxon>
        <taxon>Ustilaginomycotina</taxon>
        <taxon>Malasseziomycetes</taxon>
        <taxon>Malasseziales</taxon>
        <taxon>Malasseziaceae</taxon>
        <taxon>Malassezia</taxon>
    </lineage>
</organism>
<gene>
    <name evidence="5" type="primary">SRO7</name>
    <name evidence="5" type="ORF">MOBT1_001787</name>
</gene>
<keyword evidence="6" id="KW-1185">Reference proteome</keyword>
<dbReference type="GO" id="GO:0045159">
    <property type="term" value="F:myosin II binding"/>
    <property type="evidence" value="ECO:0007669"/>
    <property type="project" value="TreeGrafter"/>
</dbReference>
<dbReference type="AlphaFoldDB" id="A0AAF0DYV0"/>
<dbReference type="GO" id="GO:0005096">
    <property type="term" value="F:GTPase activator activity"/>
    <property type="evidence" value="ECO:0007669"/>
    <property type="project" value="TreeGrafter"/>
</dbReference>
<dbReference type="Pfam" id="PF08596">
    <property type="entry name" value="Lgl_C"/>
    <property type="match status" value="1"/>
</dbReference>
<feature type="compositionally biased region" description="Low complexity" evidence="3">
    <location>
        <begin position="1130"/>
        <end position="1144"/>
    </location>
</feature>
<dbReference type="GO" id="GO:0005886">
    <property type="term" value="C:plasma membrane"/>
    <property type="evidence" value="ECO:0007669"/>
    <property type="project" value="TreeGrafter"/>
</dbReference>
<dbReference type="InterPro" id="IPR015943">
    <property type="entry name" value="WD40/YVTN_repeat-like_dom_sf"/>
</dbReference>
<keyword evidence="2" id="KW-0268">Exocytosis</keyword>
<dbReference type="InterPro" id="IPR013905">
    <property type="entry name" value="Lgl_C_dom"/>
</dbReference>
<reference evidence="5" key="1">
    <citation type="submission" date="2023-03" db="EMBL/GenBank/DDBJ databases">
        <title>Mating type loci evolution in Malassezia.</title>
        <authorList>
            <person name="Coelho M.A."/>
        </authorList>
    </citation>
    <scope>NUCLEOTIDE SEQUENCE</scope>
    <source>
        <strain evidence="5">CBS 7876</strain>
    </source>
</reference>
<dbReference type="GO" id="GO:0019905">
    <property type="term" value="F:syntaxin binding"/>
    <property type="evidence" value="ECO:0007669"/>
    <property type="project" value="TreeGrafter"/>
</dbReference>
<dbReference type="GO" id="GO:0006893">
    <property type="term" value="P:Golgi to plasma membrane transport"/>
    <property type="evidence" value="ECO:0007669"/>
    <property type="project" value="TreeGrafter"/>
</dbReference>
<feature type="region of interest" description="Disordered" evidence="3">
    <location>
        <begin position="1130"/>
        <end position="1152"/>
    </location>
</feature>
<evidence type="ECO:0000256" key="1">
    <source>
        <dbReference type="ARBA" id="ARBA00008070"/>
    </source>
</evidence>
<protein>
    <submittedName>
        <fullName evidence="5">Lethal(2) giant larvae sro7</fullName>
    </submittedName>
</protein>
<dbReference type="InterPro" id="IPR036322">
    <property type="entry name" value="WD40_repeat_dom_sf"/>
</dbReference>
<dbReference type="GO" id="GO:0005737">
    <property type="term" value="C:cytoplasm"/>
    <property type="evidence" value="ECO:0007669"/>
    <property type="project" value="TreeGrafter"/>
</dbReference>
<dbReference type="EMBL" id="CP119936">
    <property type="protein sequence ID" value="WFD03098.1"/>
    <property type="molecule type" value="Genomic_DNA"/>
</dbReference>
<dbReference type="GO" id="GO:0006887">
    <property type="term" value="P:exocytosis"/>
    <property type="evidence" value="ECO:0007669"/>
    <property type="project" value="UniProtKB-KW"/>
</dbReference>
<name>A0AAF0DYV0_9BASI</name>
<feature type="compositionally biased region" description="Low complexity" evidence="3">
    <location>
        <begin position="380"/>
        <end position="401"/>
    </location>
</feature>
<feature type="region of interest" description="Disordered" evidence="3">
    <location>
        <begin position="380"/>
        <end position="406"/>
    </location>
</feature>
<feature type="domain" description="Lethal giant larvae (Lgl)-like C-terminal" evidence="4">
    <location>
        <begin position="681"/>
        <end position="1102"/>
    </location>
</feature>
<dbReference type="PANTHER" id="PTHR10241:SF25">
    <property type="entry name" value="TOMOSYN, ISOFORM C"/>
    <property type="match status" value="1"/>
</dbReference>
<evidence type="ECO:0000259" key="4">
    <source>
        <dbReference type="Pfam" id="PF08596"/>
    </source>
</evidence>
<proteinExistence type="inferred from homology"/>